<evidence type="ECO:0000256" key="5">
    <source>
        <dbReference type="ARBA" id="ARBA00024416"/>
    </source>
</evidence>
<accession>A0A4S4AR40</accession>
<organism evidence="8 9">
    <name type="scientific">Pseudothauera rhizosphaerae</name>
    <dbReference type="NCBI Taxonomy" id="2565932"/>
    <lineage>
        <taxon>Bacteria</taxon>
        <taxon>Pseudomonadati</taxon>
        <taxon>Pseudomonadota</taxon>
        <taxon>Betaproteobacteria</taxon>
        <taxon>Rhodocyclales</taxon>
        <taxon>Zoogloeaceae</taxon>
        <taxon>Pseudothauera</taxon>
    </lineage>
</organism>
<dbReference type="OrthoDB" id="209085at2"/>
<evidence type="ECO:0000256" key="2">
    <source>
        <dbReference type="ARBA" id="ARBA00022679"/>
    </source>
</evidence>
<evidence type="ECO:0000256" key="4">
    <source>
        <dbReference type="ARBA" id="ARBA00024346"/>
    </source>
</evidence>
<dbReference type="Proteomes" id="UP000307956">
    <property type="component" value="Unassembled WGS sequence"/>
</dbReference>
<keyword evidence="8" id="KW-0648">Protein biosynthesis</keyword>
<evidence type="ECO:0000256" key="7">
    <source>
        <dbReference type="ARBA" id="ARBA00048472"/>
    </source>
</evidence>
<dbReference type="Pfam" id="PF10093">
    <property type="entry name" value="EarP"/>
    <property type="match status" value="1"/>
</dbReference>
<sequence length="391" mass="42200">MLATDRPAVPDCEIFCRVVDNLGDIGVCWRLARDLATRGLGVRLWVDGWATLVGLCPPAADGACVAGVELRRWTEPFPDAVPARLVIEAFACDVPPRHLEAMAAREPKPAWLNLEYLSAEDWVAGCHGMASPHPRLPLTKRFFFPGFVPGTGGLVQESGLVDARRAFQADPAARAALFAALGVAPAPDALVVSLFAYGHGQLAGLLDAWAAGPRPVCLLVPEGRMADALATACGRSALAPGEGLQRGALDIRVLPFTDQDGYDRLLWACDLNFVRGEDSFVRAQWAARALVWQIYRQQEDAHHVKLDAFMARYTAGLDADVAAALRRFWRAWNEVAETEGGAPETPAACWPAFAAALPRLAAHAREWSAELEALPDLAQALAKFLEPAVKC</sequence>
<proteinExistence type="inferred from homology"/>
<dbReference type="NCBIfam" id="TIGR03837">
    <property type="entry name" value="efp_Arg_rhamno"/>
    <property type="match status" value="1"/>
</dbReference>
<comment type="catalytic activity">
    <reaction evidence="7">
        <text>dTDP-beta-L-rhamnose + L-arginyl-[protein] = N(omega)-(alpha-L-rhamnosyl)-L-arginyl-[protein] + dTDP + H(+)</text>
        <dbReference type="Rhea" id="RHEA:66692"/>
        <dbReference type="Rhea" id="RHEA-COMP:10532"/>
        <dbReference type="Rhea" id="RHEA-COMP:17096"/>
        <dbReference type="ChEBI" id="CHEBI:15378"/>
        <dbReference type="ChEBI" id="CHEBI:29965"/>
        <dbReference type="ChEBI" id="CHEBI:57510"/>
        <dbReference type="ChEBI" id="CHEBI:58369"/>
        <dbReference type="ChEBI" id="CHEBI:167445"/>
    </reaction>
    <physiologicalReaction direction="left-to-right" evidence="7">
        <dbReference type="Rhea" id="RHEA:66693"/>
    </physiologicalReaction>
</comment>
<evidence type="ECO:0000256" key="6">
    <source>
        <dbReference type="ARBA" id="ARBA00030025"/>
    </source>
</evidence>
<dbReference type="GO" id="GO:0106361">
    <property type="term" value="F:protein-arginine rhamnosyltransferase activity"/>
    <property type="evidence" value="ECO:0007669"/>
    <property type="project" value="InterPro"/>
</dbReference>
<dbReference type="AlphaFoldDB" id="A0A4S4AR40"/>
<reference evidence="8 9" key="1">
    <citation type="submission" date="2019-04" db="EMBL/GenBank/DDBJ databases">
        <title>Azoarcus rhizosphaerae sp. nov. isolated from rhizosphere of Ficus religiosa.</title>
        <authorList>
            <person name="Lin S.-Y."/>
            <person name="Hameed A."/>
            <person name="Hsu Y.-H."/>
            <person name="Young C.-C."/>
        </authorList>
    </citation>
    <scope>NUCLEOTIDE SEQUENCE [LARGE SCALE GENOMIC DNA]</scope>
    <source>
        <strain evidence="8 9">CC-YHH848</strain>
    </source>
</reference>
<protein>
    <recommendedName>
        <fullName evidence="5">Protein-arginine rhamnosyltransferase</fullName>
    </recommendedName>
    <alternativeName>
        <fullName evidence="6">EF-P arginine rhamnosyltransferase</fullName>
    </alternativeName>
</protein>
<evidence type="ECO:0000256" key="3">
    <source>
        <dbReference type="ARBA" id="ARBA00024303"/>
    </source>
</evidence>
<evidence type="ECO:0000256" key="1">
    <source>
        <dbReference type="ARBA" id="ARBA00022676"/>
    </source>
</evidence>
<dbReference type="EMBL" id="SSOD01000005">
    <property type="protein sequence ID" value="THF62250.1"/>
    <property type="molecule type" value="Genomic_DNA"/>
</dbReference>
<dbReference type="GO" id="GO:0003746">
    <property type="term" value="F:translation elongation factor activity"/>
    <property type="evidence" value="ECO:0007669"/>
    <property type="project" value="UniProtKB-KW"/>
</dbReference>
<gene>
    <name evidence="8" type="primary">earP</name>
    <name evidence="8" type="ORF">E6O51_07850</name>
</gene>
<keyword evidence="8" id="KW-0251">Elongation factor</keyword>
<comment type="similarity">
    <text evidence="4">Belongs to the glycosyltransferase 104 family.</text>
</comment>
<evidence type="ECO:0000313" key="8">
    <source>
        <dbReference type="EMBL" id="THF62250.1"/>
    </source>
</evidence>
<keyword evidence="2 8" id="KW-0808">Transferase</keyword>
<comment type="caution">
    <text evidence="8">The sequence shown here is derived from an EMBL/GenBank/DDBJ whole genome shotgun (WGS) entry which is preliminary data.</text>
</comment>
<evidence type="ECO:0000313" key="9">
    <source>
        <dbReference type="Proteomes" id="UP000307956"/>
    </source>
</evidence>
<keyword evidence="9" id="KW-1185">Reference proteome</keyword>
<dbReference type="InterPro" id="IPR016633">
    <property type="entry name" value="EarP"/>
</dbReference>
<keyword evidence="1" id="KW-0328">Glycosyltransferase</keyword>
<name>A0A4S4AR40_9RHOO</name>
<comment type="function">
    <text evidence="3">Protein-arginine rhamnosyltransferase that catalyzes the transfer of a single rhamnose to elongation factor P (EF-P) on 'Lys-32', a modification required for EF-P-dependent rescue of polyproline stalled ribosomes.</text>
</comment>
<dbReference type="PIRSF" id="PIRSF015557">
    <property type="entry name" value="UCP015557"/>
    <property type="match status" value="1"/>
</dbReference>